<proteinExistence type="inferred from homology"/>
<sequence length="316" mass="34571">MNSLLRTSSRSLVSKVQSTASRKIASRTVSSLISNSTFSSQKTSANNENVSNLSASTSISYIQMRSFGRKAGKMGKHLQNLDEMAHRENRKKKKGKNTAQASHEIEEITIAEDENETKFDHGSEEEEVSLPQKEDVQARMMKVVTATEDSFKAIRGAEPSAELFDSVQVKAYGAMTPLNAVAQVVITTPTLATITCFDPETCSAVRDAVRDMQGMNFNPRVEDGAVLVPIPRVSAETRQAIVKQLGKVAESTRLRIRRIRRAAQDVVKLGKDGKLGPGISEDDAFRAGKEIDAVTEESINALNDIVEKKQQSVMAV</sequence>
<dbReference type="GO" id="GO:0005739">
    <property type="term" value="C:mitochondrion"/>
    <property type="evidence" value="ECO:0007669"/>
    <property type="project" value="TreeGrafter"/>
</dbReference>
<keyword evidence="2" id="KW-0648">Protein biosynthesis</keyword>
<dbReference type="Gene3D" id="1.10.132.20">
    <property type="entry name" value="Ribosome-recycling factor"/>
    <property type="match status" value="1"/>
</dbReference>
<dbReference type="GO" id="GO:0043023">
    <property type="term" value="F:ribosomal large subunit binding"/>
    <property type="evidence" value="ECO:0007669"/>
    <property type="project" value="TreeGrafter"/>
</dbReference>
<protein>
    <recommendedName>
        <fullName evidence="4">Ribosome recycling factor domain-containing protein</fullName>
    </recommendedName>
</protein>
<keyword evidence="6" id="KW-1185">Reference proteome</keyword>
<organism evidence="5 6">
    <name type="scientific">Chaetoceros tenuissimus</name>
    <dbReference type="NCBI Taxonomy" id="426638"/>
    <lineage>
        <taxon>Eukaryota</taxon>
        <taxon>Sar</taxon>
        <taxon>Stramenopiles</taxon>
        <taxon>Ochrophyta</taxon>
        <taxon>Bacillariophyta</taxon>
        <taxon>Coscinodiscophyceae</taxon>
        <taxon>Chaetocerotophycidae</taxon>
        <taxon>Chaetocerotales</taxon>
        <taxon>Chaetocerotaceae</taxon>
        <taxon>Chaetoceros</taxon>
    </lineage>
</organism>
<comment type="similarity">
    <text evidence="1">Belongs to the RRF family.</text>
</comment>
<accession>A0AAD3CH12</accession>
<reference evidence="5 6" key="1">
    <citation type="journal article" date="2021" name="Sci. Rep.">
        <title>The genome of the diatom Chaetoceros tenuissimus carries an ancient integrated fragment of an extant virus.</title>
        <authorList>
            <person name="Hongo Y."/>
            <person name="Kimura K."/>
            <person name="Takaki Y."/>
            <person name="Yoshida Y."/>
            <person name="Baba S."/>
            <person name="Kobayashi G."/>
            <person name="Nagasaki K."/>
            <person name="Hano T."/>
            <person name="Tomaru Y."/>
        </authorList>
    </citation>
    <scope>NUCLEOTIDE SEQUENCE [LARGE SCALE GENOMIC DNA]</scope>
    <source>
        <strain evidence="5 6">NIES-3715</strain>
    </source>
</reference>
<dbReference type="SUPFAM" id="SSF55194">
    <property type="entry name" value="Ribosome recycling factor, RRF"/>
    <property type="match status" value="1"/>
</dbReference>
<dbReference type="Pfam" id="PF01765">
    <property type="entry name" value="RRF"/>
    <property type="match status" value="1"/>
</dbReference>
<dbReference type="InterPro" id="IPR036191">
    <property type="entry name" value="RRF_sf"/>
</dbReference>
<feature type="compositionally biased region" description="Low complexity" evidence="3">
    <location>
        <begin position="1"/>
        <end position="14"/>
    </location>
</feature>
<evidence type="ECO:0000259" key="4">
    <source>
        <dbReference type="Pfam" id="PF01765"/>
    </source>
</evidence>
<gene>
    <name evidence="5" type="ORF">CTEN210_01150</name>
</gene>
<evidence type="ECO:0000256" key="1">
    <source>
        <dbReference type="ARBA" id="ARBA00005912"/>
    </source>
</evidence>
<comment type="caution">
    <text evidence="5">The sequence shown here is derived from an EMBL/GenBank/DDBJ whole genome shotgun (WGS) entry which is preliminary data.</text>
</comment>
<feature type="region of interest" description="Disordered" evidence="3">
    <location>
        <begin position="1"/>
        <end position="20"/>
    </location>
</feature>
<dbReference type="Gene3D" id="3.30.1360.40">
    <property type="match status" value="1"/>
</dbReference>
<dbReference type="InterPro" id="IPR023584">
    <property type="entry name" value="Ribosome_recyc_fac_dom"/>
</dbReference>
<evidence type="ECO:0000256" key="3">
    <source>
        <dbReference type="SAM" id="MobiDB-lite"/>
    </source>
</evidence>
<dbReference type="InterPro" id="IPR002661">
    <property type="entry name" value="Ribosome_recyc_fac"/>
</dbReference>
<dbReference type="PANTHER" id="PTHR20982">
    <property type="entry name" value="RIBOSOME RECYCLING FACTOR"/>
    <property type="match status" value="1"/>
</dbReference>
<evidence type="ECO:0000313" key="5">
    <source>
        <dbReference type="EMBL" id="GFH44676.1"/>
    </source>
</evidence>
<dbReference type="GO" id="GO:0006412">
    <property type="term" value="P:translation"/>
    <property type="evidence" value="ECO:0007669"/>
    <property type="project" value="UniProtKB-KW"/>
</dbReference>
<dbReference type="AlphaFoldDB" id="A0AAD3CH12"/>
<feature type="domain" description="Ribosome recycling factor" evidence="4">
    <location>
        <begin position="148"/>
        <end position="314"/>
    </location>
</feature>
<dbReference type="Proteomes" id="UP001054902">
    <property type="component" value="Unassembled WGS sequence"/>
</dbReference>
<evidence type="ECO:0000313" key="6">
    <source>
        <dbReference type="Proteomes" id="UP001054902"/>
    </source>
</evidence>
<dbReference type="PANTHER" id="PTHR20982:SF3">
    <property type="entry name" value="MITOCHONDRIAL RIBOSOME RECYCLING FACTOR PSEUDO 1"/>
    <property type="match status" value="1"/>
</dbReference>
<name>A0AAD3CH12_9STRA</name>
<dbReference type="EMBL" id="BLLK01000020">
    <property type="protein sequence ID" value="GFH44676.1"/>
    <property type="molecule type" value="Genomic_DNA"/>
</dbReference>
<evidence type="ECO:0000256" key="2">
    <source>
        <dbReference type="ARBA" id="ARBA00022917"/>
    </source>
</evidence>